<gene>
    <name evidence="1" type="ORF">PXEA_LOCUS7386</name>
</gene>
<protein>
    <submittedName>
        <fullName evidence="1">Uncharacterized protein</fullName>
    </submittedName>
</protein>
<evidence type="ECO:0000313" key="1">
    <source>
        <dbReference type="EMBL" id="VEL13946.1"/>
    </source>
</evidence>
<evidence type="ECO:0000313" key="2">
    <source>
        <dbReference type="Proteomes" id="UP000784294"/>
    </source>
</evidence>
<organism evidence="1 2">
    <name type="scientific">Protopolystoma xenopodis</name>
    <dbReference type="NCBI Taxonomy" id="117903"/>
    <lineage>
        <taxon>Eukaryota</taxon>
        <taxon>Metazoa</taxon>
        <taxon>Spiralia</taxon>
        <taxon>Lophotrochozoa</taxon>
        <taxon>Platyhelminthes</taxon>
        <taxon>Monogenea</taxon>
        <taxon>Polyopisthocotylea</taxon>
        <taxon>Polystomatidea</taxon>
        <taxon>Polystomatidae</taxon>
        <taxon>Protopolystoma</taxon>
    </lineage>
</organism>
<dbReference type="EMBL" id="CAAALY010019486">
    <property type="protein sequence ID" value="VEL13946.1"/>
    <property type="molecule type" value="Genomic_DNA"/>
</dbReference>
<dbReference type="Proteomes" id="UP000784294">
    <property type="component" value="Unassembled WGS sequence"/>
</dbReference>
<accession>A0A3S5A3E6</accession>
<comment type="caution">
    <text evidence="1">The sequence shown here is derived from an EMBL/GenBank/DDBJ whole genome shotgun (WGS) entry which is preliminary data.</text>
</comment>
<keyword evidence="2" id="KW-1185">Reference proteome</keyword>
<proteinExistence type="predicted"/>
<name>A0A3S5A3E6_9PLAT</name>
<reference evidence="1" key="1">
    <citation type="submission" date="2018-11" db="EMBL/GenBank/DDBJ databases">
        <authorList>
            <consortium name="Pathogen Informatics"/>
        </authorList>
    </citation>
    <scope>NUCLEOTIDE SEQUENCE</scope>
</reference>
<dbReference type="AlphaFoldDB" id="A0A3S5A3E6"/>
<sequence length="334" mass="36857">MQSRPDLLSTRNWTERRVLRSQHCLPVCVVVNWAQIDWVVSRQMSSLDYTNSRRACDLSLPSVPSDLAKVYGKNGNYCIIQSVYSLGRKCWLEVGLDICHKTCNRGKPDVDGSVASILWFVGARLCAPVCLHTGVPTIETLAYPDPFLDRQDCPVFGTTSRKLMSLELAFTSFRSLVTHRTASLHLQFLLLPRAIQPRRETKAQALGDCRKGGLLLGSAGLSTGRHLNWAEGVSIKTSEEGNWALGGKETAQHGQSARGGWTGYPVLSVARGRDKEVMCLPSSRLMGKMWEFRHDRKAFLHSSLVSITMNEINSAIVGPICAKNGGSEHASFPS</sequence>